<evidence type="ECO:0000256" key="4">
    <source>
        <dbReference type="ARBA" id="ARBA00022475"/>
    </source>
</evidence>
<evidence type="ECO:0000256" key="8">
    <source>
        <dbReference type="SAM" id="Phobius"/>
    </source>
</evidence>
<keyword evidence="6 8" id="KW-1133">Transmembrane helix</keyword>
<dbReference type="InterPro" id="IPR035906">
    <property type="entry name" value="MetI-like_sf"/>
</dbReference>
<evidence type="ECO:0000256" key="7">
    <source>
        <dbReference type="ARBA" id="ARBA00023136"/>
    </source>
</evidence>
<reference evidence="10 11" key="1">
    <citation type="submission" date="2020-08" db="EMBL/GenBank/DDBJ databases">
        <title>Genomic Encyclopedia of Type Strains, Phase IV (KMG-IV): sequencing the most valuable type-strain genomes for metagenomic binning, comparative biology and taxonomic classification.</title>
        <authorList>
            <person name="Goeker M."/>
        </authorList>
    </citation>
    <scope>NUCLEOTIDE SEQUENCE [LARGE SCALE GENOMIC DNA]</scope>
    <source>
        <strain evidence="10 11">DSM 103570</strain>
    </source>
</reference>
<dbReference type="RefSeq" id="WP_183206555.1">
    <property type="nucleotide sequence ID" value="NZ_JAAAMM010000001.1"/>
</dbReference>
<dbReference type="AlphaFoldDB" id="A0A7W6MNP0"/>
<evidence type="ECO:0000313" key="10">
    <source>
        <dbReference type="EMBL" id="MBB4002059.1"/>
    </source>
</evidence>
<dbReference type="Gene3D" id="1.10.3720.10">
    <property type="entry name" value="MetI-like"/>
    <property type="match status" value="1"/>
</dbReference>
<feature type="domain" description="ABC transmembrane type-1" evidence="9">
    <location>
        <begin position="74"/>
        <end position="280"/>
    </location>
</feature>
<gene>
    <name evidence="10" type="ORF">GGR03_001106</name>
</gene>
<dbReference type="Proteomes" id="UP000588647">
    <property type="component" value="Unassembled WGS sequence"/>
</dbReference>
<keyword evidence="7 8" id="KW-0472">Membrane</keyword>
<comment type="caution">
    <text evidence="10">The sequence shown here is derived from an EMBL/GenBank/DDBJ whole genome shotgun (WGS) entry which is preliminary data.</text>
</comment>
<evidence type="ECO:0000256" key="6">
    <source>
        <dbReference type="ARBA" id="ARBA00022989"/>
    </source>
</evidence>
<organism evidence="10 11">
    <name type="scientific">Aurantimonas endophytica</name>
    <dbReference type="NCBI Taxonomy" id="1522175"/>
    <lineage>
        <taxon>Bacteria</taxon>
        <taxon>Pseudomonadati</taxon>
        <taxon>Pseudomonadota</taxon>
        <taxon>Alphaproteobacteria</taxon>
        <taxon>Hyphomicrobiales</taxon>
        <taxon>Aurantimonadaceae</taxon>
        <taxon>Aurantimonas</taxon>
    </lineage>
</organism>
<sequence>MADRSLSHARASRIRFAVFLGAPTLIWQLCFFVVPLGFLVAMTFWSVRNFRLQPDFTFANWSTILSAGFFQSAYVYTFSLSALVAVFVSVAAFPVAYVLAFKVRPSTRMLLAGLLVVPFFTSFPVRIYSMQIFFSPNGLINTALDAIGIAPISVLNSPTGTFIGFLTLTAPLVVLLQTFSLVAVDRQLVEAAHNLRCGALRTVFTIVIPAARVGLVVAGAFAFVLAFGDYISPQFLGGSNPPTLSILIADQVKSGNHWPRASVVAVIMIATLALVLGALLKLAYGGRKAA</sequence>
<dbReference type="CDD" id="cd06261">
    <property type="entry name" value="TM_PBP2"/>
    <property type="match status" value="1"/>
</dbReference>
<feature type="transmembrane region" description="Helical" evidence="8">
    <location>
        <begin position="203"/>
        <end position="227"/>
    </location>
</feature>
<name>A0A7W6MNP0_9HYPH</name>
<protein>
    <submittedName>
        <fullName evidence="10">ABC-type spermidine/putrescine transport system permease subunit I</fullName>
    </submittedName>
</protein>
<dbReference type="PANTHER" id="PTHR42929">
    <property type="entry name" value="INNER MEMBRANE ABC TRANSPORTER PERMEASE PROTEIN YDCU-RELATED-RELATED"/>
    <property type="match status" value="1"/>
</dbReference>
<feature type="transmembrane region" description="Helical" evidence="8">
    <location>
        <begin position="25"/>
        <end position="46"/>
    </location>
</feature>
<evidence type="ECO:0000256" key="1">
    <source>
        <dbReference type="ARBA" id="ARBA00004651"/>
    </source>
</evidence>
<dbReference type="GO" id="GO:0055085">
    <property type="term" value="P:transmembrane transport"/>
    <property type="evidence" value="ECO:0007669"/>
    <property type="project" value="InterPro"/>
</dbReference>
<evidence type="ECO:0000256" key="2">
    <source>
        <dbReference type="ARBA" id="ARBA00007069"/>
    </source>
</evidence>
<evidence type="ECO:0000256" key="5">
    <source>
        <dbReference type="ARBA" id="ARBA00022692"/>
    </source>
</evidence>
<accession>A0A7W6MNP0</accession>
<proteinExistence type="inferred from homology"/>
<evidence type="ECO:0000259" key="9">
    <source>
        <dbReference type="PROSITE" id="PS50928"/>
    </source>
</evidence>
<comment type="similarity">
    <text evidence="2">Belongs to the binding-protein-dependent transport system permease family. CysTW subfamily.</text>
</comment>
<dbReference type="GO" id="GO:0005886">
    <property type="term" value="C:plasma membrane"/>
    <property type="evidence" value="ECO:0007669"/>
    <property type="project" value="UniProtKB-SubCell"/>
</dbReference>
<dbReference type="InterPro" id="IPR000515">
    <property type="entry name" value="MetI-like"/>
</dbReference>
<keyword evidence="5 8" id="KW-0812">Transmembrane</keyword>
<dbReference type="SUPFAM" id="SSF161098">
    <property type="entry name" value="MetI-like"/>
    <property type="match status" value="1"/>
</dbReference>
<keyword evidence="11" id="KW-1185">Reference proteome</keyword>
<dbReference type="PROSITE" id="PS50928">
    <property type="entry name" value="ABC_TM1"/>
    <property type="match status" value="1"/>
</dbReference>
<feature type="transmembrane region" description="Helical" evidence="8">
    <location>
        <begin position="263"/>
        <end position="284"/>
    </location>
</feature>
<feature type="transmembrane region" description="Helical" evidence="8">
    <location>
        <begin position="82"/>
        <end position="103"/>
    </location>
</feature>
<keyword evidence="4" id="KW-1003">Cell membrane</keyword>
<evidence type="ECO:0000256" key="3">
    <source>
        <dbReference type="ARBA" id="ARBA00022448"/>
    </source>
</evidence>
<dbReference type="EMBL" id="JACIEM010000001">
    <property type="protein sequence ID" value="MBB4002059.1"/>
    <property type="molecule type" value="Genomic_DNA"/>
</dbReference>
<feature type="transmembrane region" description="Helical" evidence="8">
    <location>
        <begin position="58"/>
        <end position="76"/>
    </location>
</feature>
<feature type="transmembrane region" description="Helical" evidence="8">
    <location>
        <begin position="110"/>
        <end position="129"/>
    </location>
</feature>
<feature type="transmembrane region" description="Helical" evidence="8">
    <location>
        <begin position="162"/>
        <end position="182"/>
    </location>
</feature>
<dbReference type="PANTHER" id="PTHR42929:SF1">
    <property type="entry name" value="INNER MEMBRANE ABC TRANSPORTER PERMEASE PROTEIN YDCU-RELATED"/>
    <property type="match status" value="1"/>
</dbReference>
<comment type="subcellular location">
    <subcellularLocation>
        <location evidence="1">Cell membrane</location>
        <topology evidence="1">Multi-pass membrane protein</topology>
    </subcellularLocation>
</comment>
<keyword evidence="3" id="KW-0813">Transport</keyword>
<evidence type="ECO:0000313" key="11">
    <source>
        <dbReference type="Proteomes" id="UP000588647"/>
    </source>
</evidence>